<protein>
    <submittedName>
        <fullName evidence="1">Uncharacterized protein</fullName>
    </submittedName>
</protein>
<accession>G2YWG2</accession>
<dbReference type="HOGENOM" id="CLU_3175318_0_0_1"/>
<proteinExistence type="predicted"/>
<dbReference type="AlphaFoldDB" id="G2YWG2"/>
<name>G2YWG2_BOTF4</name>
<evidence type="ECO:0000313" key="2">
    <source>
        <dbReference type="Proteomes" id="UP000008177"/>
    </source>
</evidence>
<dbReference type="InParanoid" id="G2YWG2"/>
<reference evidence="2" key="1">
    <citation type="journal article" date="2011" name="PLoS Genet.">
        <title>Genomic analysis of the necrotrophic fungal pathogens Sclerotinia sclerotiorum and Botrytis cinerea.</title>
        <authorList>
            <person name="Amselem J."/>
            <person name="Cuomo C.A."/>
            <person name="van Kan J.A."/>
            <person name="Viaud M."/>
            <person name="Benito E.P."/>
            <person name="Couloux A."/>
            <person name="Coutinho P.M."/>
            <person name="de Vries R.P."/>
            <person name="Dyer P.S."/>
            <person name="Fillinger S."/>
            <person name="Fournier E."/>
            <person name="Gout L."/>
            <person name="Hahn M."/>
            <person name="Kohn L."/>
            <person name="Lapalu N."/>
            <person name="Plummer K.M."/>
            <person name="Pradier J.M."/>
            <person name="Quevillon E."/>
            <person name="Sharon A."/>
            <person name="Simon A."/>
            <person name="ten Have A."/>
            <person name="Tudzynski B."/>
            <person name="Tudzynski P."/>
            <person name="Wincker P."/>
            <person name="Andrew M."/>
            <person name="Anthouard V."/>
            <person name="Beever R.E."/>
            <person name="Beffa R."/>
            <person name="Benoit I."/>
            <person name="Bouzid O."/>
            <person name="Brault B."/>
            <person name="Chen Z."/>
            <person name="Choquer M."/>
            <person name="Collemare J."/>
            <person name="Cotton P."/>
            <person name="Danchin E.G."/>
            <person name="Da Silva C."/>
            <person name="Gautier A."/>
            <person name="Giraud C."/>
            <person name="Giraud T."/>
            <person name="Gonzalez C."/>
            <person name="Grossetete S."/>
            <person name="Guldener U."/>
            <person name="Henrissat B."/>
            <person name="Howlett B.J."/>
            <person name="Kodira C."/>
            <person name="Kretschmer M."/>
            <person name="Lappartient A."/>
            <person name="Leroch M."/>
            <person name="Levis C."/>
            <person name="Mauceli E."/>
            <person name="Neuveglise C."/>
            <person name="Oeser B."/>
            <person name="Pearson M."/>
            <person name="Poulain J."/>
            <person name="Poussereau N."/>
            <person name="Quesneville H."/>
            <person name="Rascle C."/>
            <person name="Schumacher J."/>
            <person name="Segurens B."/>
            <person name="Sexton A."/>
            <person name="Silva E."/>
            <person name="Sirven C."/>
            <person name="Soanes D.M."/>
            <person name="Talbot N.J."/>
            <person name="Templeton M."/>
            <person name="Yandava C."/>
            <person name="Yarden O."/>
            <person name="Zeng Q."/>
            <person name="Rollins J.A."/>
            <person name="Lebrun M.H."/>
            <person name="Dickman M."/>
        </authorList>
    </citation>
    <scope>NUCLEOTIDE SEQUENCE [LARGE SCALE GENOMIC DNA]</scope>
    <source>
        <strain evidence="2">T4</strain>
    </source>
</reference>
<organism evidence="1 2">
    <name type="scientific">Botryotinia fuckeliana (strain T4)</name>
    <name type="common">Noble rot fungus</name>
    <name type="synonym">Botrytis cinerea</name>
    <dbReference type="NCBI Taxonomy" id="999810"/>
    <lineage>
        <taxon>Eukaryota</taxon>
        <taxon>Fungi</taxon>
        <taxon>Dikarya</taxon>
        <taxon>Ascomycota</taxon>
        <taxon>Pezizomycotina</taxon>
        <taxon>Leotiomycetes</taxon>
        <taxon>Helotiales</taxon>
        <taxon>Sclerotiniaceae</taxon>
        <taxon>Botrytis</taxon>
    </lineage>
</organism>
<dbReference type="EMBL" id="FQ790358">
    <property type="protein sequence ID" value="CCD55960.1"/>
    <property type="molecule type" value="Genomic_DNA"/>
</dbReference>
<gene>
    <name evidence="1" type="ORF">BofuT4_uP150920.1</name>
</gene>
<evidence type="ECO:0000313" key="1">
    <source>
        <dbReference type="EMBL" id="CCD55960.1"/>
    </source>
</evidence>
<dbReference type="Proteomes" id="UP000008177">
    <property type="component" value="Unplaced contigs"/>
</dbReference>
<sequence length="47" mass="5402">MGFKIFGYHIGSVDPDMQKLQIERSVSCKSYHSRFFATDNIFCRAGL</sequence>